<keyword evidence="3" id="KW-1185">Reference proteome</keyword>
<dbReference type="InterPro" id="IPR013240">
    <property type="entry name" value="DNA-dir_RNA_pol1_su_RPA34"/>
</dbReference>
<evidence type="ECO:0000313" key="3">
    <source>
        <dbReference type="Proteomes" id="UP001623349"/>
    </source>
</evidence>
<keyword evidence="2" id="KW-0804">Transcription</keyword>
<sequence>MEGTPACGAARFSCPPHFSAMSPDSDPPRFSLEALTGPDTELWLIRAPADFAPQCLNGRRVPLSGSKTVKGKLDGKKNRYRVFTSSPQAGEATLLASSTEAGGRLTCAPAPSGSLRIMEGPQEYLLSRVPLRPIPTSLPPQMPAGLRPRFSAFGGSPPVTGPGTASGLRPPSSGKRKKRRKDAGASDTREAVDRHGAVEVETAPGNLGMDVKKRHPVGEEDMEAEAELPVPSATSSKKRKKSKGAETLRMEEDAGHTEPTARAEPPEGTFPSSARKRKRQEEAEGAEGVHSPAAGAQPQVTVEPCEETGLLSPTKKRRKAKNLVAEAEAGLPGALTETQPSEHGLQGEATPASPKKTKKKKKKGKRVDEAPALEAEVTEAAKATEPRSEVTDPQSAEPEPRASQRSPKKKKKKGQESEVQDAGPH</sequence>
<organism evidence="2 3">
    <name type="scientific">Apodemus speciosus</name>
    <name type="common">Large Japanese field mouse</name>
    <dbReference type="NCBI Taxonomy" id="105296"/>
    <lineage>
        <taxon>Eukaryota</taxon>
        <taxon>Metazoa</taxon>
        <taxon>Chordata</taxon>
        <taxon>Craniata</taxon>
        <taxon>Vertebrata</taxon>
        <taxon>Euteleostomi</taxon>
        <taxon>Mammalia</taxon>
        <taxon>Eutheria</taxon>
        <taxon>Euarchontoglires</taxon>
        <taxon>Glires</taxon>
        <taxon>Rodentia</taxon>
        <taxon>Myomorpha</taxon>
        <taxon>Muroidea</taxon>
        <taxon>Muridae</taxon>
        <taxon>Murinae</taxon>
        <taxon>Apodemus</taxon>
    </lineage>
</organism>
<dbReference type="PANTHER" id="PTHR15484:SF8">
    <property type="entry name" value="DNA-DIRECTED RNA POLYMERASE I SUBUNIT RPA34"/>
    <property type="match status" value="1"/>
</dbReference>
<feature type="compositionally biased region" description="Basic and acidic residues" evidence="1">
    <location>
        <begin position="182"/>
        <end position="198"/>
    </location>
</feature>
<name>A0ABQ0EXM4_APOSI</name>
<proteinExistence type="predicted"/>
<dbReference type="EMBL" id="BAAFST010000007">
    <property type="protein sequence ID" value="GAB1291652.1"/>
    <property type="molecule type" value="Genomic_DNA"/>
</dbReference>
<feature type="compositionally biased region" description="Low complexity" evidence="1">
    <location>
        <begin position="372"/>
        <end position="381"/>
    </location>
</feature>
<protein>
    <submittedName>
        <fullName evidence="2">DNA-directed RNA polymerase I subunit RPA34</fullName>
    </submittedName>
</protein>
<dbReference type="GO" id="GO:0000428">
    <property type="term" value="C:DNA-directed RNA polymerase complex"/>
    <property type="evidence" value="ECO:0007669"/>
    <property type="project" value="UniProtKB-KW"/>
</dbReference>
<evidence type="ECO:0000313" key="2">
    <source>
        <dbReference type="EMBL" id="GAB1291652.1"/>
    </source>
</evidence>
<dbReference type="Pfam" id="PF08208">
    <property type="entry name" value="RNA_polI_A34"/>
    <property type="match status" value="1"/>
</dbReference>
<dbReference type="Gene3D" id="6.20.250.70">
    <property type="match status" value="1"/>
</dbReference>
<reference evidence="2 3" key="1">
    <citation type="submission" date="2024-08" db="EMBL/GenBank/DDBJ databases">
        <title>The draft genome of Apodemus speciosus.</title>
        <authorList>
            <person name="Nabeshima K."/>
            <person name="Suzuki S."/>
            <person name="Onuma M."/>
        </authorList>
    </citation>
    <scope>NUCLEOTIDE SEQUENCE [LARGE SCALE GENOMIC DNA]</scope>
    <source>
        <strain evidence="2">IB14-021</strain>
    </source>
</reference>
<comment type="caution">
    <text evidence="2">The sequence shown here is derived from an EMBL/GenBank/DDBJ whole genome shotgun (WGS) entry which is preliminary data.</text>
</comment>
<gene>
    <name evidence="2" type="ORF">APTSU1_000688200</name>
</gene>
<feature type="compositionally biased region" description="Basic and acidic residues" evidence="1">
    <location>
        <begin position="243"/>
        <end position="265"/>
    </location>
</feature>
<dbReference type="Proteomes" id="UP001623349">
    <property type="component" value="Unassembled WGS sequence"/>
</dbReference>
<feature type="compositionally biased region" description="Basic residues" evidence="1">
    <location>
        <begin position="355"/>
        <end position="365"/>
    </location>
</feature>
<feature type="region of interest" description="Disordered" evidence="1">
    <location>
        <begin position="136"/>
        <end position="425"/>
    </location>
</feature>
<keyword evidence="2" id="KW-0240">DNA-directed RNA polymerase</keyword>
<accession>A0ABQ0EXM4</accession>
<evidence type="ECO:0000256" key="1">
    <source>
        <dbReference type="SAM" id="MobiDB-lite"/>
    </source>
</evidence>
<dbReference type="PANTHER" id="PTHR15484">
    <property type="entry name" value="DNA-DIRECTED RNA POLYMERASE I SUBUNIT RPA34"/>
    <property type="match status" value="1"/>
</dbReference>